<evidence type="ECO:0000313" key="2">
    <source>
        <dbReference type="Proteomes" id="UP000037564"/>
    </source>
</evidence>
<dbReference type="PATRIC" id="fig|562.7396.peg.791"/>
<organism evidence="1 2">
    <name type="scientific">Escherichia coli</name>
    <dbReference type="NCBI Taxonomy" id="562"/>
    <lineage>
        <taxon>Bacteria</taxon>
        <taxon>Pseudomonadati</taxon>
        <taxon>Pseudomonadota</taxon>
        <taxon>Gammaproteobacteria</taxon>
        <taxon>Enterobacterales</taxon>
        <taxon>Enterobacteriaceae</taxon>
        <taxon>Escherichia</taxon>
    </lineage>
</organism>
<keyword evidence="1" id="KW-0238">DNA-binding</keyword>
<sequence>MAWSQDIRDKVRNGYIFDQLPLDIVAMKYAVPHDTARRWKTQAMKNGDDWDKLRAAHALAGDGLESVARTVLISLVVKCQTTLERLNQNPDIPPQESVELLASLSDSLSKAVASSKKILPETDRLATALEVVQRLGAFIKERHPAQYAAFLEVLEGFAKELEDNFS</sequence>
<dbReference type="Pfam" id="PF08822">
    <property type="entry name" value="DUF1804"/>
    <property type="match status" value="1"/>
</dbReference>
<reference evidence="1 2" key="1">
    <citation type="submission" date="2015-07" db="EMBL/GenBank/DDBJ databases">
        <title>Genome sequences of 64 non-O157:H7 Shiga toxin-producing Escherichia coli strains.</title>
        <authorList>
            <person name="Gonzalez-Escalona N."/>
            <person name="Toro M."/>
            <person name="Timme R."/>
            <person name="Payne J."/>
        </authorList>
    </citation>
    <scope>NUCLEOTIDE SEQUENCE [LARGE SCALE GENOMIC DNA]</scope>
    <source>
        <strain evidence="1 2">CFSAN026843</strain>
    </source>
</reference>
<accession>A0A0B1K226</accession>
<proteinExistence type="predicted"/>
<dbReference type="Proteomes" id="UP000037564">
    <property type="component" value="Unassembled WGS sequence"/>
</dbReference>
<dbReference type="EMBL" id="LGZN01000014">
    <property type="protein sequence ID" value="KNF71128.1"/>
    <property type="molecule type" value="Genomic_DNA"/>
</dbReference>
<dbReference type="InterPro" id="IPR014926">
    <property type="entry name" value="Phage_D3112_Orf24"/>
</dbReference>
<protein>
    <submittedName>
        <fullName evidence="1">DNA-binding protein</fullName>
    </submittedName>
</protein>
<comment type="caution">
    <text evidence="1">The sequence shown here is derived from an EMBL/GenBank/DDBJ whole genome shotgun (WGS) entry which is preliminary data.</text>
</comment>
<evidence type="ECO:0000313" key="1">
    <source>
        <dbReference type="EMBL" id="KNF71128.1"/>
    </source>
</evidence>
<dbReference type="GO" id="GO:0003677">
    <property type="term" value="F:DNA binding"/>
    <property type="evidence" value="ECO:0007669"/>
    <property type="project" value="UniProtKB-KW"/>
</dbReference>
<dbReference type="RefSeq" id="WP_000312574.1">
    <property type="nucleotide sequence ID" value="NZ_BDLM01000017.1"/>
</dbReference>
<name>A0A0B1K226_ECOLX</name>
<dbReference type="AlphaFoldDB" id="A0A0B1K226"/>
<gene>
    <name evidence="1" type="ORF">WR15_04925</name>
</gene>